<dbReference type="EMBL" id="BJWL01000004">
    <property type="protein sequence ID" value="GFY86227.1"/>
    <property type="molecule type" value="Genomic_DNA"/>
</dbReference>
<keyword evidence="3" id="KW-1185">Reference proteome</keyword>
<evidence type="ECO:0000259" key="1">
    <source>
        <dbReference type="PROSITE" id="PS51886"/>
    </source>
</evidence>
<dbReference type="InterPro" id="IPR006571">
    <property type="entry name" value="TLDc_dom"/>
</dbReference>
<dbReference type="PANTHER" id="PTHR23354">
    <property type="entry name" value="NUCLEOLAR PROTEIN 7/ESTROGEN RECEPTOR COACTIVATOR-RELATED"/>
    <property type="match status" value="1"/>
</dbReference>
<dbReference type="OrthoDB" id="289228at2759"/>
<dbReference type="PANTHER" id="PTHR23354:SF104">
    <property type="entry name" value="TLD-DOMAIN CONTAINING NUCLEOLAR PROTEIN"/>
    <property type="match status" value="1"/>
</dbReference>
<dbReference type="Pfam" id="PF07534">
    <property type="entry name" value="TLD"/>
    <property type="match status" value="1"/>
</dbReference>
<evidence type="ECO:0000313" key="2">
    <source>
        <dbReference type="EMBL" id="GFY86227.1"/>
    </source>
</evidence>
<dbReference type="SMART" id="SM00584">
    <property type="entry name" value="TLDc"/>
    <property type="match status" value="1"/>
</dbReference>
<dbReference type="AlphaFoldDB" id="A0A7J0EKS0"/>
<proteinExistence type="predicted"/>
<dbReference type="PROSITE" id="PS51886">
    <property type="entry name" value="TLDC"/>
    <property type="match status" value="1"/>
</dbReference>
<reference evidence="2 3" key="1">
    <citation type="submission" date="2019-07" db="EMBL/GenBank/DDBJ databases">
        <title>De Novo Assembly of kiwifruit Actinidia rufa.</title>
        <authorList>
            <person name="Sugita-Konishi S."/>
            <person name="Sato K."/>
            <person name="Mori E."/>
            <person name="Abe Y."/>
            <person name="Kisaki G."/>
            <person name="Hamano K."/>
            <person name="Suezawa K."/>
            <person name="Otani M."/>
            <person name="Fukuda T."/>
            <person name="Manabe T."/>
            <person name="Gomi K."/>
            <person name="Tabuchi M."/>
            <person name="Akimitsu K."/>
            <person name="Kataoka I."/>
        </authorList>
    </citation>
    <scope>NUCLEOTIDE SEQUENCE [LARGE SCALE GENOMIC DNA]</scope>
    <source>
        <strain evidence="3">cv. Fuchu</strain>
    </source>
</reference>
<name>A0A7J0EKS0_9ERIC</name>
<accession>A0A7J0EKS0</accession>
<dbReference type="Proteomes" id="UP000585474">
    <property type="component" value="Unassembled WGS sequence"/>
</dbReference>
<protein>
    <submittedName>
        <fullName evidence="2">TLD-domain containing nucleolar protein</fullName>
    </submittedName>
</protein>
<comment type="caution">
    <text evidence="2">The sequence shown here is derived from an EMBL/GenBank/DDBJ whole genome shotgun (WGS) entry which is preliminary data.</text>
</comment>
<gene>
    <name evidence="2" type="ORF">Acr_04g0009650</name>
</gene>
<organism evidence="2 3">
    <name type="scientific">Actinidia rufa</name>
    <dbReference type="NCBI Taxonomy" id="165716"/>
    <lineage>
        <taxon>Eukaryota</taxon>
        <taxon>Viridiplantae</taxon>
        <taxon>Streptophyta</taxon>
        <taxon>Embryophyta</taxon>
        <taxon>Tracheophyta</taxon>
        <taxon>Spermatophyta</taxon>
        <taxon>Magnoliopsida</taxon>
        <taxon>eudicotyledons</taxon>
        <taxon>Gunneridae</taxon>
        <taxon>Pentapetalae</taxon>
        <taxon>asterids</taxon>
        <taxon>Ericales</taxon>
        <taxon>Actinidiaceae</taxon>
        <taxon>Actinidia</taxon>
    </lineage>
</organism>
<sequence length="470" mass="52186">MGASSSTEQVPAEQRKAESLTASTGALPMLQKAFSVLADPQTNTIPLHSLQCCGRMSASTSFNGLFRILAMALAKAGLPEKLQFESDDDGGKMSGFLMPVDVLMLLWMCYIMSWNYKNLESFGGKDHGLPDLSHLVFSAVLSCAEAGVELNPWDCDILSMDVQLPAAKIHLWALKTVPTLTDCLSGYVHGKLEKSFTSENKLDPSCSAAHDLSPIVECNTSLLNQGRAWAISLTLEKHFKWRDYKSKLPQSSLHGKGLNRFWSNVEGYNGPMLILIAASSGDVHNDNGNVRRWILGALTHQAFENRDMFYGSSGSLYAISPVLNVFLPSGKEKNFVYSHLHPTGRVYDPHPKPVGLAFGGSIGNERISIDEDFAKVTVRHHAVDKTYQSGSLFPNQGFLPVEALILDVEVWGLGGRTTKEMQTSYKKREELFTDQRRKVDLKTFSNWEDSPEKMMMDMVSDPNRVQREDR</sequence>
<feature type="domain" description="TLDc" evidence="1">
    <location>
        <begin position="221"/>
        <end position="414"/>
    </location>
</feature>
<evidence type="ECO:0000313" key="3">
    <source>
        <dbReference type="Proteomes" id="UP000585474"/>
    </source>
</evidence>